<dbReference type="OrthoDB" id="8250698at2759"/>
<accession>A0A034VXT6</accession>
<evidence type="ECO:0000313" key="2">
    <source>
        <dbReference type="EMBL" id="JAC47219.1"/>
    </source>
</evidence>
<dbReference type="PANTHER" id="PTHR11012:SF12">
    <property type="entry name" value="CHK KINASE-LIKE DOMAIN-CONTAINING PROTEIN-RELATED"/>
    <property type="match status" value="1"/>
</dbReference>
<dbReference type="SMART" id="SM00587">
    <property type="entry name" value="CHK"/>
    <property type="match status" value="1"/>
</dbReference>
<dbReference type="EMBL" id="GAKP01011733">
    <property type="protein sequence ID" value="JAC47219.1"/>
    <property type="molecule type" value="Transcribed_RNA"/>
</dbReference>
<protein>
    <recommendedName>
        <fullName evidence="1">CHK kinase-like domain-containing protein</fullName>
    </recommendedName>
</protein>
<dbReference type="Pfam" id="PF02958">
    <property type="entry name" value="EcKL"/>
    <property type="match status" value="1"/>
</dbReference>
<name>A0A034VXT6_BACDO</name>
<organism evidence="2">
    <name type="scientific">Bactrocera dorsalis</name>
    <name type="common">Oriental fruit fly</name>
    <name type="synonym">Dacus dorsalis</name>
    <dbReference type="NCBI Taxonomy" id="27457"/>
    <lineage>
        <taxon>Eukaryota</taxon>
        <taxon>Metazoa</taxon>
        <taxon>Ecdysozoa</taxon>
        <taxon>Arthropoda</taxon>
        <taxon>Hexapoda</taxon>
        <taxon>Insecta</taxon>
        <taxon>Pterygota</taxon>
        <taxon>Neoptera</taxon>
        <taxon>Endopterygota</taxon>
        <taxon>Diptera</taxon>
        <taxon>Brachycera</taxon>
        <taxon>Muscomorpha</taxon>
        <taxon>Tephritoidea</taxon>
        <taxon>Tephritidae</taxon>
        <taxon>Bactrocera</taxon>
        <taxon>Bactrocera</taxon>
    </lineage>
</organism>
<feature type="domain" description="CHK kinase-like" evidence="1">
    <location>
        <begin position="141"/>
        <end position="336"/>
    </location>
</feature>
<sequence>MTGNTEDFNADELQAPEWMNNDFFLKVLKNCEQKTSKIEVVNVNISPASMQGDHYASVIFRAQLEYRVNGVHKTKSVVLKTMPESDGHKKDMLGKTDIFEKEISMYTKILPRFEKILRDVGDNTVLKVPCLYSALTPRKVIVFEDLVAAGYVVVRDRALTMNEVKAAYSTLAKWHAISYKINLEEPQYFDEFQQGIFNMPNIAQEPFMATGIVNFVDLLRKTPSLQVYLPYFEKLKPKLLESCRQSYAEYRESPKEGACYVLCHGDFHAKNMMFKHHKESDDMVNVMLLDFQICYVGPNVNDLIYSTYCMLDEKLRLDFPALLYYYYTVFKDTLANIGFKGTSPSLLQIRQQHMRHKDLELFLLVTFLPMWYALREKNANVENLMTSDEYRRSLYNSVEYIKYVEHILPQYLHLGYLED</sequence>
<dbReference type="InterPro" id="IPR004119">
    <property type="entry name" value="EcKL"/>
</dbReference>
<proteinExistence type="predicted"/>
<dbReference type="InterPro" id="IPR011009">
    <property type="entry name" value="Kinase-like_dom_sf"/>
</dbReference>
<dbReference type="PANTHER" id="PTHR11012">
    <property type="entry name" value="PROTEIN KINASE-LIKE DOMAIN-CONTAINING"/>
    <property type="match status" value="1"/>
</dbReference>
<dbReference type="Gene3D" id="3.90.1200.10">
    <property type="match status" value="1"/>
</dbReference>
<dbReference type="InterPro" id="IPR015897">
    <property type="entry name" value="CHK_kinase-like"/>
</dbReference>
<dbReference type="AlphaFoldDB" id="A0A034VXT6"/>
<reference evidence="2" key="1">
    <citation type="journal article" date="2014" name="BMC Genomics">
        <title>Characterizing the developmental transcriptome of the oriental fruit fly, Bactrocera dorsalis (Diptera: Tephritidae) through comparative genomic analysis with Drosophila melanogaster utilizing modENCODE datasets.</title>
        <authorList>
            <person name="Geib S.M."/>
            <person name="Calla B."/>
            <person name="Hall B."/>
            <person name="Hou S."/>
            <person name="Manoukis N.C."/>
        </authorList>
    </citation>
    <scope>NUCLEOTIDE SEQUENCE</scope>
    <source>
        <strain evidence="2">Punador</strain>
    </source>
</reference>
<evidence type="ECO:0000259" key="1">
    <source>
        <dbReference type="SMART" id="SM00587"/>
    </source>
</evidence>
<dbReference type="SUPFAM" id="SSF56112">
    <property type="entry name" value="Protein kinase-like (PK-like)"/>
    <property type="match status" value="1"/>
</dbReference>